<dbReference type="Proteomes" id="UP000318717">
    <property type="component" value="Unassembled WGS sequence"/>
</dbReference>
<evidence type="ECO:0000313" key="1">
    <source>
        <dbReference type="EMBL" id="GEA52292.1"/>
    </source>
</evidence>
<dbReference type="RefSeq" id="WP_141346739.1">
    <property type="nucleotide sequence ID" value="NZ_BJLF01000017.1"/>
</dbReference>
<accession>A0A4Y3I095</accession>
<proteinExistence type="predicted"/>
<organism evidence="1 2">
    <name type="scientific">Vibrio inusitatus NBRC 102082</name>
    <dbReference type="NCBI Taxonomy" id="1219070"/>
    <lineage>
        <taxon>Bacteria</taxon>
        <taxon>Pseudomonadati</taxon>
        <taxon>Pseudomonadota</taxon>
        <taxon>Gammaproteobacteria</taxon>
        <taxon>Vibrionales</taxon>
        <taxon>Vibrionaceae</taxon>
        <taxon>Vibrio</taxon>
    </lineage>
</organism>
<gene>
    <name evidence="1" type="ORF">VIN01S_30960</name>
</gene>
<comment type="caution">
    <text evidence="1">The sequence shown here is derived from an EMBL/GenBank/DDBJ whole genome shotgun (WGS) entry which is preliminary data.</text>
</comment>
<dbReference type="EMBL" id="BJLF01000017">
    <property type="protein sequence ID" value="GEA52292.1"/>
    <property type="molecule type" value="Genomic_DNA"/>
</dbReference>
<evidence type="ECO:0000313" key="2">
    <source>
        <dbReference type="Proteomes" id="UP000318717"/>
    </source>
</evidence>
<dbReference type="AlphaFoldDB" id="A0A4Y3I095"/>
<name>A0A4Y3I095_9VIBR</name>
<reference evidence="1 2" key="1">
    <citation type="submission" date="2019-06" db="EMBL/GenBank/DDBJ databases">
        <title>Whole genome shotgun sequence of Vibrio inusitatus NBRC 102082.</title>
        <authorList>
            <person name="Hosoyama A."/>
            <person name="Uohara A."/>
            <person name="Ohji S."/>
            <person name="Ichikawa N."/>
        </authorList>
    </citation>
    <scope>NUCLEOTIDE SEQUENCE [LARGE SCALE GENOMIC DNA]</scope>
    <source>
        <strain evidence="1 2">NBRC 102082</strain>
    </source>
</reference>
<sequence length="75" mass="8013">MNIANIQIFINQLLPSLTGTLKATPVTGGIISISYSNGSRAGSTSLALYKHEIIAAMQGNDNGYLQEQINYLVSL</sequence>
<protein>
    <submittedName>
        <fullName evidence="1">Uncharacterized protein</fullName>
    </submittedName>
</protein>
<keyword evidence="2" id="KW-1185">Reference proteome</keyword>